<evidence type="ECO:0000256" key="4">
    <source>
        <dbReference type="ARBA" id="ARBA00022968"/>
    </source>
</evidence>
<evidence type="ECO:0000256" key="6">
    <source>
        <dbReference type="ARBA" id="ARBA00023136"/>
    </source>
</evidence>
<gene>
    <name evidence="7" type="ORF">WJX72_000949</name>
</gene>
<keyword evidence="4" id="KW-0735">Signal-anchor</keyword>
<comment type="caution">
    <text evidence="7">The sequence shown here is derived from an EMBL/GenBank/DDBJ whole genome shotgun (WGS) entry which is preliminary data.</text>
</comment>
<sequence length="463" mass="52043">MPPDDDTPTANGHSPHAQQRDFVVAIPTNEAHSVIVAAGRSWRQGIRAFIASDAELSDEQKAERRAFNETWCNYPNDEPLRSYYPGDSRAALVPFLAHRHFGETYKWMLYGDDDTMWFLNAASTMVHGLDPEVPYFLTDHMWWGGWKEHDDTRKAHSAAPLCVPCGYHRPVTPEDAPFRRPQGCPHCSTQLLCDSDWTGLLEREGEYCRLPPRAYSMHGGAGAIFSVGLLRQINFTEMEQCVLSQHSSGSDAFVTFCLWQAGIAATSPHHGLHPKKRPFFDSATPDVIGEDLLEKYSRLVQHLLQAAAGNCTGICTIELEHTVSMHVRSRPLPSLEVAAEFLRFLSDMYGHYTQQAHNYDAHRDEHWQLTAAQRAEMRAHMDMALHQMYNVMAIKELAPEELLRRDQTSLTHSSGVESGLDDASALVDKVVQRSEEAIARGLVDEVLARLGEILASEEKEPNE</sequence>
<dbReference type="AlphaFoldDB" id="A0AAW1Q068"/>
<dbReference type="Proteomes" id="UP001489004">
    <property type="component" value="Unassembled WGS sequence"/>
</dbReference>
<keyword evidence="5" id="KW-1133">Transmembrane helix</keyword>
<dbReference type="InterPro" id="IPR026050">
    <property type="entry name" value="C1GALT1/C1GALT1_chp1"/>
</dbReference>
<keyword evidence="8" id="KW-1185">Reference proteome</keyword>
<evidence type="ECO:0000256" key="2">
    <source>
        <dbReference type="ARBA" id="ARBA00006462"/>
    </source>
</evidence>
<evidence type="ECO:0000256" key="1">
    <source>
        <dbReference type="ARBA" id="ARBA00004606"/>
    </source>
</evidence>
<evidence type="ECO:0000313" key="8">
    <source>
        <dbReference type="Proteomes" id="UP001489004"/>
    </source>
</evidence>
<evidence type="ECO:0000256" key="3">
    <source>
        <dbReference type="ARBA" id="ARBA00022692"/>
    </source>
</evidence>
<comment type="similarity">
    <text evidence="2">Belongs to the glycosyltransferase 31 family. Beta3-Gal-T subfamily.</text>
</comment>
<reference evidence="7 8" key="1">
    <citation type="journal article" date="2024" name="Nat. Commun.">
        <title>Phylogenomics reveals the evolutionary origins of lichenization in chlorophyte algae.</title>
        <authorList>
            <person name="Puginier C."/>
            <person name="Libourel C."/>
            <person name="Otte J."/>
            <person name="Skaloud P."/>
            <person name="Haon M."/>
            <person name="Grisel S."/>
            <person name="Petersen M."/>
            <person name="Berrin J.G."/>
            <person name="Delaux P.M."/>
            <person name="Dal Grande F."/>
            <person name="Keller J."/>
        </authorList>
    </citation>
    <scope>NUCLEOTIDE SEQUENCE [LARGE SCALE GENOMIC DNA]</scope>
    <source>
        <strain evidence="7 8">SAG 2043</strain>
    </source>
</reference>
<evidence type="ECO:0000313" key="7">
    <source>
        <dbReference type="EMBL" id="KAK9815274.1"/>
    </source>
</evidence>
<keyword evidence="6" id="KW-0472">Membrane</keyword>
<accession>A0AAW1Q068</accession>
<dbReference type="EMBL" id="JALJOR010000006">
    <property type="protein sequence ID" value="KAK9815274.1"/>
    <property type="molecule type" value="Genomic_DNA"/>
</dbReference>
<comment type="subcellular location">
    <subcellularLocation>
        <location evidence="1">Membrane</location>
        <topology evidence="1">Single-pass type II membrane protein</topology>
    </subcellularLocation>
</comment>
<dbReference type="GO" id="GO:0016020">
    <property type="term" value="C:membrane"/>
    <property type="evidence" value="ECO:0007669"/>
    <property type="project" value="UniProtKB-SubCell"/>
</dbReference>
<organism evidence="7 8">
    <name type="scientific">[Myrmecia] bisecta</name>
    <dbReference type="NCBI Taxonomy" id="41462"/>
    <lineage>
        <taxon>Eukaryota</taxon>
        <taxon>Viridiplantae</taxon>
        <taxon>Chlorophyta</taxon>
        <taxon>core chlorophytes</taxon>
        <taxon>Trebouxiophyceae</taxon>
        <taxon>Trebouxiales</taxon>
        <taxon>Trebouxiaceae</taxon>
        <taxon>Myrmecia</taxon>
    </lineage>
</organism>
<protein>
    <submittedName>
        <fullName evidence="7">Uncharacterized protein</fullName>
    </submittedName>
</protein>
<name>A0AAW1Q068_9CHLO</name>
<proteinExistence type="inferred from homology"/>
<keyword evidence="3" id="KW-0812">Transmembrane</keyword>
<evidence type="ECO:0000256" key="5">
    <source>
        <dbReference type="ARBA" id="ARBA00022989"/>
    </source>
</evidence>
<dbReference type="PANTHER" id="PTHR23033">
    <property type="entry name" value="BETA1,3-GALACTOSYLTRANSFERASE"/>
    <property type="match status" value="1"/>
</dbReference>
<dbReference type="PANTHER" id="PTHR23033:SF50">
    <property type="entry name" value="HEXOSYLTRANSFERASE"/>
    <property type="match status" value="1"/>
</dbReference>
<dbReference type="Gene3D" id="3.90.550.50">
    <property type="match status" value="1"/>
</dbReference>